<evidence type="ECO:0000256" key="1">
    <source>
        <dbReference type="ARBA" id="ARBA00022729"/>
    </source>
</evidence>
<dbReference type="InterPro" id="IPR000259">
    <property type="entry name" value="Adhesion_dom_fimbrial"/>
</dbReference>
<dbReference type="InterPro" id="IPR050263">
    <property type="entry name" value="Bact_Fimbrial_Adh_Pro"/>
</dbReference>
<dbReference type="RefSeq" id="WP_083458794.1">
    <property type="nucleotide sequence ID" value="NZ_LAQT01000003.1"/>
</dbReference>
<comment type="caution">
    <text evidence="4">The sequence shown here is derived from an EMBL/GenBank/DDBJ whole genome shotgun (WGS) entry which is preliminary data.</text>
</comment>
<dbReference type="OrthoDB" id="8678921at2"/>
<dbReference type="SUPFAM" id="SSF49401">
    <property type="entry name" value="Bacterial adhesins"/>
    <property type="match status" value="1"/>
</dbReference>
<dbReference type="Pfam" id="PF00419">
    <property type="entry name" value="Fimbrial"/>
    <property type="match status" value="1"/>
</dbReference>
<dbReference type="Proteomes" id="UP000037939">
    <property type="component" value="Unassembled WGS sequence"/>
</dbReference>
<evidence type="ECO:0000313" key="4">
    <source>
        <dbReference type="EMBL" id="KPC54120.1"/>
    </source>
</evidence>
<dbReference type="PANTHER" id="PTHR33420:SF3">
    <property type="entry name" value="FIMBRIAL SUBUNIT ELFA"/>
    <property type="match status" value="1"/>
</dbReference>
<dbReference type="PATRIC" id="fig|857265.3.peg.1169"/>
<keyword evidence="1" id="KW-0732">Signal</keyword>
<dbReference type="Gene3D" id="2.60.40.1090">
    <property type="entry name" value="Fimbrial-type adhesion domain"/>
    <property type="match status" value="1"/>
</dbReference>
<keyword evidence="2" id="KW-0472">Membrane</keyword>
<organism evidence="4 5">
    <name type="scientific">Amantichitinum ursilacus</name>
    <dbReference type="NCBI Taxonomy" id="857265"/>
    <lineage>
        <taxon>Bacteria</taxon>
        <taxon>Pseudomonadati</taxon>
        <taxon>Pseudomonadota</taxon>
        <taxon>Betaproteobacteria</taxon>
        <taxon>Neisseriales</taxon>
        <taxon>Chitinibacteraceae</taxon>
        <taxon>Amantichitinum</taxon>
    </lineage>
</organism>
<proteinExistence type="predicted"/>
<keyword evidence="5" id="KW-1185">Reference proteome</keyword>
<dbReference type="Gene3D" id="2.60.40.3310">
    <property type="match status" value="1"/>
</dbReference>
<dbReference type="InterPro" id="IPR036937">
    <property type="entry name" value="Adhesion_dom_fimbrial_sf"/>
</dbReference>
<dbReference type="InterPro" id="IPR008966">
    <property type="entry name" value="Adhesion_dom_sf"/>
</dbReference>
<dbReference type="STRING" id="857265.WG78_05705"/>
<keyword evidence="2" id="KW-0812">Transmembrane</keyword>
<gene>
    <name evidence="4" type="ORF">WG78_05705</name>
</gene>
<reference evidence="4 5" key="1">
    <citation type="submission" date="2015-07" db="EMBL/GenBank/DDBJ databases">
        <title>Draft genome sequence of the Amantichitinum ursilacus IGB-41, a new chitin-degrading bacterium.</title>
        <authorList>
            <person name="Kirstahler P."/>
            <person name="Guenther M."/>
            <person name="Grumaz C."/>
            <person name="Rupp S."/>
            <person name="Zibek S."/>
            <person name="Sohn K."/>
        </authorList>
    </citation>
    <scope>NUCLEOTIDE SEQUENCE [LARGE SCALE GENOMIC DNA]</scope>
    <source>
        <strain evidence="4 5">IGB-41</strain>
    </source>
</reference>
<dbReference type="AlphaFoldDB" id="A0A0N1JTC1"/>
<feature type="domain" description="Fimbrial-type adhesion" evidence="3">
    <location>
        <begin position="222"/>
        <end position="367"/>
    </location>
</feature>
<accession>A0A0N1JTC1</accession>
<dbReference type="PANTHER" id="PTHR33420">
    <property type="entry name" value="FIMBRIAL SUBUNIT ELFA-RELATED"/>
    <property type="match status" value="1"/>
</dbReference>
<sequence>MSRKAHLYAIECNPQGLFEGATACSRRAGKPNRQWGRWFIGALLMAGASYSYAGCVQLTGLILPLRASYAVSSNAAIGDVVAEAEGTWQINCSTTEYYGIQWYGNDTLSMVWSNGKNLIKSGIPGIGFYIKTDPSPYINRTPDFSPNGSFSLIYQEYYQYIAPGPLTIHGTFQWVVYGPVSTGGYTIPIKYRPAALYGAASGGAKVLYFGDVTVPPALMRVDAPTCEVSVDTKNQAINLGSLPVKGPIGSKGPTSNFSVVLDCAGGNGVTKVDAYITFSDANNPANGTRVLSLSPDSTAAGVGVEVSNSSGPLLFGPETESVNPAQWLGGTSTNGRITIPLSANMVQTAAVPTPGEFSAATTFTINYR</sequence>
<keyword evidence="2" id="KW-1133">Transmembrane helix</keyword>
<evidence type="ECO:0000259" key="3">
    <source>
        <dbReference type="Pfam" id="PF00419"/>
    </source>
</evidence>
<name>A0A0N1JTC1_9NEIS</name>
<dbReference type="GO" id="GO:0043709">
    <property type="term" value="P:cell adhesion involved in single-species biofilm formation"/>
    <property type="evidence" value="ECO:0007669"/>
    <property type="project" value="TreeGrafter"/>
</dbReference>
<evidence type="ECO:0000313" key="5">
    <source>
        <dbReference type="Proteomes" id="UP000037939"/>
    </source>
</evidence>
<dbReference type="EMBL" id="LAQT01000003">
    <property type="protein sequence ID" value="KPC54120.1"/>
    <property type="molecule type" value="Genomic_DNA"/>
</dbReference>
<evidence type="ECO:0000256" key="2">
    <source>
        <dbReference type="SAM" id="Phobius"/>
    </source>
</evidence>
<protein>
    <submittedName>
        <fullName evidence="4">F17e-G fimbrial adhesin</fullName>
    </submittedName>
</protein>
<feature type="transmembrane region" description="Helical" evidence="2">
    <location>
        <begin position="35"/>
        <end position="53"/>
    </location>
</feature>
<dbReference type="GO" id="GO:0009289">
    <property type="term" value="C:pilus"/>
    <property type="evidence" value="ECO:0007669"/>
    <property type="project" value="InterPro"/>
</dbReference>